<comment type="caution">
    <text evidence="2">The sequence shown here is derived from an EMBL/GenBank/DDBJ whole genome shotgun (WGS) entry which is preliminary data.</text>
</comment>
<protein>
    <recommendedName>
        <fullName evidence="4">CBM1 domain-containing protein</fullName>
    </recommendedName>
</protein>
<gene>
    <name evidence="2" type="ORF">PR002_g28765</name>
</gene>
<evidence type="ECO:0000313" key="3">
    <source>
        <dbReference type="Proteomes" id="UP000435112"/>
    </source>
</evidence>
<evidence type="ECO:0000313" key="2">
    <source>
        <dbReference type="EMBL" id="KAE8965123.1"/>
    </source>
</evidence>
<dbReference type="AlphaFoldDB" id="A0A6A3H829"/>
<name>A0A6A3H829_9STRA</name>
<proteinExistence type="predicted"/>
<evidence type="ECO:0000256" key="1">
    <source>
        <dbReference type="SAM" id="SignalP"/>
    </source>
</evidence>
<dbReference type="Proteomes" id="UP000435112">
    <property type="component" value="Unassembled WGS sequence"/>
</dbReference>
<keyword evidence="1" id="KW-0732">Signal</keyword>
<feature type="signal peptide" evidence="1">
    <location>
        <begin position="1"/>
        <end position="19"/>
    </location>
</feature>
<reference evidence="2 3" key="1">
    <citation type="submission" date="2018-09" db="EMBL/GenBank/DDBJ databases">
        <title>Genomic investigation of the strawberry pathogen Phytophthora fragariae indicates pathogenicity is determined by transcriptional variation in three key races.</title>
        <authorList>
            <person name="Adams T.M."/>
            <person name="Armitage A.D."/>
            <person name="Sobczyk M.K."/>
            <person name="Bates H.J."/>
            <person name="Dunwell J.M."/>
            <person name="Nellist C.F."/>
            <person name="Harrison R.J."/>
        </authorList>
    </citation>
    <scope>NUCLEOTIDE SEQUENCE [LARGE SCALE GENOMIC DNA]</scope>
    <source>
        <strain evidence="2 3">SCRP324</strain>
    </source>
</reference>
<dbReference type="EMBL" id="QXFU01005238">
    <property type="protein sequence ID" value="KAE8965123.1"/>
    <property type="molecule type" value="Genomic_DNA"/>
</dbReference>
<organism evidence="2 3">
    <name type="scientific">Phytophthora rubi</name>
    <dbReference type="NCBI Taxonomy" id="129364"/>
    <lineage>
        <taxon>Eukaryota</taxon>
        <taxon>Sar</taxon>
        <taxon>Stramenopiles</taxon>
        <taxon>Oomycota</taxon>
        <taxon>Peronosporomycetes</taxon>
        <taxon>Peronosporales</taxon>
        <taxon>Peronosporaceae</taxon>
        <taxon>Phytophthora</taxon>
    </lineage>
</organism>
<dbReference type="OrthoDB" id="410477at2759"/>
<sequence length="69" mass="7682">MKFRHAIGLTMAIFQVSASDQLDGWYPCAEYTFSDEGTSSGQKAECAIYMAPMCYPGICDPKIRRSTFS</sequence>
<feature type="chain" id="PRO_5025574633" description="CBM1 domain-containing protein" evidence="1">
    <location>
        <begin position="20"/>
        <end position="69"/>
    </location>
</feature>
<evidence type="ECO:0008006" key="4">
    <source>
        <dbReference type="Google" id="ProtNLM"/>
    </source>
</evidence>
<accession>A0A6A3H829</accession>